<evidence type="ECO:0000313" key="3">
    <source>
        <dbReference type="EMBL" id="WAH42464.1"/>
    </source>
</evidence>
<proteinExistence type="predicted"/>
<dbReference type="RefSeq" id="WP_268006346.1">
    <property type="nucleotide sequence ID" value="NZ_BSUT01000001.1"/>
</dbReference>
<feature type="chain" id="PRO_5045034225" evidence="2">
    <location>
        <begin position="26"/>
        <end position="219"/>
    </location>
</feature>
<name>A0ABY6ZK60_9BACL</name>
<dbReference type="EMBL" id="CP104067">
    <property type="protein sequence ID" value="WAH42500.1"/>
    <property type="molecule type" value="Genomic_DNA"/>
</dbReference>
<organism evidence="3 5">
    <name type="scientific">Alicyclobacillus fastidiosus</name>
    <dbReference type="NCBI Taxonomy" id="392011"/>
    <lineage>
        <taxon>Bacteria</taxon>
        <taxon>Bacillati</taxon>
        <taxon>Bacillota</taxon>
        <taxon>Bacilli</taxon>
        <taxon>Bacillales</taxon>
        <taxon>Alicyclobacillaceae</taxon>
        <taxon>Alicyclobacillus</taxon>
    </lineage>
</organism>
<keyword evidence="2" id="KW-0732">Signal</keyword>
<reference evidence="3" key="1">
    <citation type="submission" date="2022-08" db="EMBL/GenBank/DDBJ databases">
        <title>Alicyclobacillus fastidiosus DSM 17978, complete genome.</title>
        <authorList>
            <person name="Wang Q."/>
            <person name="Cai R."/>
            <person name="Wang Z."/>
        </authorList>
    </citation>
    <scope>NUCLEOTIDE SEQUENCE</scope>
    <source>
        <strain evidence="3">DSM 17978</strain>
    </source>
</reference>
<protein>
    <submittedName>
        <fullName evidence="3">Uncharacterized protein</fullName>
    </submittedName>
</protein>
<accession>A0ABY6ZK60</accession>
<dbReference type="Proteomes" id="UP001164761">
    <property type="component" value="Chromosome"/>
</dbReference>
<evidence type="ECO:0000313" key="5">
    <source>
        <dbReference type="Proteomes" id="UP001164761"/>
    </source>
</evidence>
<evidence type="ECO:0000313" key="4">
    <source>
        <dbReference type="EMBL" id="WAH42500.1"/>
    </source>
</evidence>
<feature type="region of interest" description="Disordered" evidence="1">
    <location>
        <begin position="162"/>
        <end position="185"/>
    </location>
</feature>
<keyword evidence="5" id="KW-1185">Reference proteome</keyword>
<gene>
    <name evidence="3" type="ORF">NZD89_02900</name>
    <name evidence="4" type="ORF">NZD89_03140</name>
</gene>
<evidence type="ECO:0000256" key="2">
    <source>
        <dbReference type="SAM" id="SignalP"/>
    </source>
</evidence>
<sequence>MRTLTKVISSLVLCSSISSVSPVFAAGTQADQQKGHIEFRVGSSKSTTIAGARVIVINHEGEIVDSGLTNTRGVWDTSVPLYEMKWNQGFDAKGVVNAVVLANGYNEQAVFVVPNSLNTVQPVVLQPIVPNGRNQPSQSLGNFSIHDLKLYVDHYAEELNLKKQPPIPGDPGMRHGVQNSDRRKTHDTKFTVRFVRNLYRNGSRTFTACSRERANTNDL</sequence>
<feature type="signal peptide" evidence="2">
    <location>
        <begin position="1"/>
        <end position="25"/>
    </location>
</feature>
<evidence type="ECO:0000256" key="1">
    <source>
        <dbReference type="SAM" id="MobiDB-lite"/>
    </source>
</evidence>
<dbReference type="EMBL" id="CP104067">
    <property type="protein sequence ID" value="WAH42464.1"/>
    <property type="molecule type" value="Genomic_DNA"/>
</dbReference>